<organism evidence="4 5">
    <name type="scientific">Adhaeribacter terrigena</name>
    <dbReference type="NCBI Taxonomy" id="2793070"/>
    <lineage>
        <taxon>Bacteria</taxon>
        <taxon>Pseudomonadati</taxon>
        <taxon>Bacteroidota</taxon>
        <taxon>Cytophagia</taxon>
        <taxon>Cytophagales</taxon>
        <taxon>Hymenobacteraceae</taxon>
        <taxon>Adhaeribacter</taxon>
    </lineage>
</organism>
<evidence type="ECO:0000256" key="2">
    <source>
        <dbReference type="SAM" id="MobiDB-lite"/>
    </source>
</evidence>
<keyword evidence="3" id="KW-0812">Transmembrane</keyword>
<evidence type="ECO:0000313" key="4">
    <source>
        <dbReference type="EMBL" id="MBK0403010.1"/>
    </source>
</evidence>
<proteinExistence type="predicted"/>
<feature type="transmembrane region" description="Helical" evidence="3">
    <location>
        <begin position="94"/>
        <end position="114"/>
    </location>
</feature>
<feature type="transmembrane region" description="Helical" evidence="3">
    <location>
        <begin position="48"/>
        <end position="68"/>
    </location>
</feature>
<keyword evidence="1" id="KW-0175">Coiled coil</keyword>
<accession>A0ABS1C375</accession>
<sequence length="189" mass="21363">MSWLSKVFTPKRDDTKNTPSEMKGEQMETDSDGSNNIPIDHNNTTKRIAYVLLFAFIISVALLFYINYDAFQYGAKKPDPSLVDIEMRKGWFDLLKNALVLLGTALTTVIGYYFGQRAGALKAEEAEKKEKDAVDKIEIINQKAEDVVKNQQKQVDQVLKEFVKPENENPFSNQSPSQETDDGIVIPPQ</sequence>
<dbReference type="RefSeq" id="WP_200505754.1">
    <property type="nucleotide sequence ID" value="NZ_JAEHFX010000003.1"/>
</dbReference>
<reference evidence="4 5" key="1">
    <citation type="submission" date="2020-12" db="EMBL/GenBank/DDBJ databases">
        <title>Bacterial novel species Adhaeribacter sp. BT258 isolated from soil.</title>
        <authorList>
            <person name="Jung H.-Y."/>
        </authorList>
    </citation>
    <scope>NUCLEOTIDE SEQUENCE [LARGE SCALE GENOMIC DNA]</scope>
    <source>
        <strain evidence="4 5">BT258</strain>
    </source>
</reference>
<gene>
    <name evidence="4" type="ORF">I5M27_08425</name>
</gene>
<feature type="coiled-coil region" evidence="1">
    <location>
        <begin position="123"/>
        <end position="161"/>
    </location>
</feature>
<comment type="caution">
    <text evidence="4">The sequence shown here is derived from an EMBL/GenBank/DDBJ whole genome shotgun (WGS) entry which is preliminary data.</text>
</comment>
<dbReference type="Proteomes" id="UP000644147">
    <property type="component" value="Unassembled WGS sequence"/>
</dbReference>
<evidence type="ECO:0000256" key="3">
    <source>
        <dbReference type="SAM" id="Phobius"/>
    </source>
</evidence>
<evidence type="ECO:0000313" key="5">
    <source>
        <dbReference type="Proteomes" id="UP000644147"/>
    </source>
</evidence>
<evidence type="ECO:0000256" key="1">
    <source>
        <dbReference type="SAM" id="Coils"/>
    </source>
</evidence>
<feature type="region of interest" description="Disordered" evidence="2">
    <location>
        <begin position="1"/>
        <end position="37"/>
    </location>
</feature>
<feature type="region of interest" description="Disordered" evidence="2">
    <location>
        <begin position="165"/>
        <end position="189"/>
    </location>
</feature>
<dbReference type="EMBL" id="JAEHFX010000003">
    <property type="protein sequence ID" value="MBK0403010.1"/>
    <property type="molecule type" value="Genomic_DNA"/>
</dbReference>
<name>A0ABS1C375_9BACT</name>
<keyword evidence="3" id="KW-1133">Transmembrane helix</keyword>
<protein>
    <submittedName>
        <fullName evidence="4">Uncharacterized protein</fullName>
    </submittedName>
</protein>
<feature type="compositionally biased region" description="Polar residues" evidence="2">
    <location>
        <begin position="169"/>
        <end position="178"/>
    </location>
</feature>
<keyword evidence="5" id="KW-1185">Reference proteome</keyword>
<feature type="compositionally biased region" description="Basic and acidic residues" evidence="2">
    <location>
        <begin position="10"/>
        <end position="26"/>
    </location>
</feature>
<keyword evidence="3" id="KW-0472">Membrane</keyword>